<dbReference type="InterPro" id="IPR003149">
    <property type="entry name" value="Fe_hydrogenase_ssu"/>
</dbReference>
<dbReference type="NCBIfam" id="TIGR02512">
    <property type="entry name" value="FeFe_hydrog_A"/>
    <property type="match status" value="1"/>
</dbReference>
<comment type="caution">
    <text evidence="9">The sequence shown here is derived from an EMBL/GenBank/DDBJ whole genome shotgun (WGS) entry which is preliminary data.</text>
</comment>
<evidence type="ECO:0000256" key="5">
    <source>
        <dbReference type="ARBA" id="ARBA00023014"/>
    </source>
</evidence>
<keyword evidence="5" id="KW-0411">Iron-sulfur</keyword>
<proteinExistence type="predicted"/>
<dbReference type="Gene3D" id="3.40.950.10">
    <property type="entry name" value="Fe-only Hydrogenase (Larger Subunit), Chain L, domain 3"/>
    <property type="match status" value="1"/>
</dbReference>
<keyword evidence="1" id="KW-0004">4Fe-4S</keyword>
<dbReference type="Gene3D" id="3.30.70.20">
    <property type="match status" value="1"/>
</dbReference>
<organism evidence="9 10">
    <name type="scientific">Victivallis lenta</name>
    <dbReference type="NCBI Taxonomy" id="2606640"/>
    <lineage>
        <taxon>Bacteria</taxon>
        <taxon>Pseudomonadati</taxon>
        <taxon>Lentisphaerota</taxon>
        <taxon>Lentisphaeria</taxon>
        <taxon>Victivallales</taxon>
        <taxon>Victivallaceae</taxon>
        <taxon>Victivallis</taxon>
    </lineage>
</organism>
<dbReference type="InterPro" id="IPR013352">
    <property type="entry name" value="Fe_hydrogenase_subset"/>
</dbReference>
<evidence type="ECO:0000313" key="9">
    <source>
        <dbReference type="EMBL" id="MST98429.1"/>
    </source>
</evidence>
<keyword evidence="2" id="KW-0479">Metal-binding</keyword>
<dbReference type="Pfam" id="PF02256">
    <property type="entry name" value="Fe_hyd_SSU"/>
    <property type="match status" value="1"/>
</dbReference>
<dbReference type="GO" id="GO:0005506">
    <property type="term" value="F:iron ion binding"/>
    <property type="evidence" value="ECO:0007669"/>
    <property type="project" value="InterPro"/>
</dbReference>
<dbReference type="InterPro" id="IPR001041">
    <property type="entry name" value="2Fe-2S_ferredoxin-type"/>
</dbReference>
<dbReference type="SUPFAM" id="SSF53920">
    <property type="entry name" value="Fe-only hydrogenase"/>
    <property type="match status" value="1"/>
</dbReference>
<dbReference type="PROSITE" id="PS51839">
    <property type="entry name" value="4FE4S_HC3"/>
    <property type="match status" value="1"/>
</dbReference>
<reference evidence="9 10" key="1">
    <citation type="submission" date="2019-08" db="EMBL/GenBank/DDBJ databases">
        <title>In-depth cultivation of the pig gut microbiome towards novel bacterial diversity and tailored functional studies.</title>
        <authorList>
            <person name="Wylensek D."/>
            <person name="Hitch T.C.A."/>
            <person name="Clavel T."/>
        </authorList>
    </citation>
    <scope>NUCLEOTIDE SEQUENCE [LARGE SCALE GENOMIC DNA]</scope>
    <source>
        <strain evidence="9 10">BBE-744-WT-12</strain>
    </source>
</reference>
<keyword evidence="3" id="KW-0677">Repeat</keyword>
<dbReference type="CDD" id="cd00207">
    <property type="entry name" value="fer2"/>
    <property type="match status" value="1"/>
</dbReference>
<sequence>MKVNLKINDSPVSVEAGATILEAAELLDIRIPTLCHMKMDCLNFEHRSGSCRVCVVEVKGRPNLAPACSTPVTEGMEVHTNTLRAINARRTILDLLLSDHPKDCLICPKNLDCQLQALAQELGLHHLLYKGEQSTYNRDLSSKAIARDLDKCIMCRRCETACNVIQTVGVLSGVGRGFEAVVAPAGLKPLVETECVFCGQCVQACPVGALTEMDYKYPVWRMLNDPAKTVVVQTAPAVRVAIGEEFGMAPGSVSTGKMVAALRKLGFDKVFDTDFAADLTIMEETTELIERVKSGENLPILTSCCPGWVKFLEHQFPDLIYMPSTAKSPQQMFGAIAKSYYAEKIGVRPEDLIVVSVMPCLAKKYEASREEFSHNGVPDVDIVISTRELADMIREAGIQFSQLEDQEYDSPLGESTGAAVIFGATGGVLEAALRTAADWLAGQDLQEIDFTAVRGIRGIKEATVNIAGIELHVAICSGLGNARKLLNKIQRGEADYQAIEIMACPGGCLNGGGQPYHHGHGQILSKRLEALYRDDKNAPIRKSHQNPSIRKLYAEFLGEPGSHFAHKLLHTHYIARSKK</sequence>
<dbReference type="SUPFAM" id="SSF54862">
    <property type="entry name" value="4Fe-4S ferredoxins"/>
    <property type="match status" value="1"/>
</dbReference>
<dbReference type="Pfam" id="PF02906">
    <property type="entry name" value="Fe_hyd_lg_C"/>
    <property type="match status" value="1"/>
</dbReference>
<name>A0A844G805_9BACT</name>
<dbReference type="EMBL" id="VUNS01000019">
    <property type="protein sequence ID" value="MST98429.1"/>
    <property type="molecule type" value="Genomic_DNA"/>
</dbReference>
<evidence type="ECO:0000259" key="8">
    <source>
        <dbReference type="PROSITE" id="PS51839"/>
    </source>
</evidence>
<keyword evidence="10" id="KW-1185">Reference proteome</keyword>
<dbReference type="InterPro" id="IPR017896">
    <property type="entry name" value="4Fe4S_Fe-S-bd"/>
</dbReference>
<evidence type="ECO:0000256" key="3">
    <source>
        <dbReference type="ARBA" id="ARBA00022737"/>
    </source>
</evidence>
<dbReference type="Pfam" id="PF00037">
    <property type="entry name" value="Fer4"/>
    <property type="match status" value="1"/>
</dbReference>
<dbReference type="GO" id="GO:0051539">
    <property type="term" value="F:4 iron, 4 sulfur cluster binding"/>
    <property type="evidence" value="ECO:0007669"/>
    <property type="project" value="UniProtKB-KW"/>
</dbReference>
<dbReference type="PROSITE" id="PS00198">
    <property type="entry name" value="4FE4S_FER_1"/>
    <property type="match status" value="1"/>
</dbReference>
<dbReference type="InterPro" id="IPR036010">
    <property type="entry name" value="2Fe-2S_ferredoxin-like_sf"/>
</dbReference>
<feature type="domain" description="2Fe-2S ferredoxin-type" evidence="6">
    <location>
        <begin position="1"/>
        <end position="84"/>
    </location>
</feature>
<dbReference type="AlphaFoldDB" id="A0A844G805"/>
<dbReference type="Proteomes" id="UP000435649">
    <property type="component" value="Unassembled WGS sequence"/>
</dbReference>
<dbReference type="PROSITE" id="PS51085">
    <property type="entry name" value="2FE2S_FER_2"/>
    <property type="match status" value="1"/>
</dbReference>
<dbReference type="Pfam" id="PF10588">
    <property type="entry name" value="NADH-G_4Fe-4S_3"/>
    <property type="match status" value="1"/>
</dbReference>
<dbReference type="Gene3D" id="3.10.20.740">
    <property type="match status" value="1"/>
</dbReference>
<dbReference type="Gene3D" id="3.40.50.1780">
    <property type="match status" value="1"/>
</dbReference>
<dbReference type="GO" id="GO:0008901">
    <property type="term" value="F:ferredoxin hydrogenase activity"/>
    <property type="evidence" value="ECO:0007669"/>
    <property type="project" value="InterPro"/>
</dbReference>
<evidence type="ECO:0000313" key="10">
    <source>
        <dbReference type="Proteomes" id="UP000435649"/>
    </source>
</evidence>
<dbReference type="RefSeq" id="WP_106051403.1">
    <property type="nucleotide sequence ID" value="NZ_CALXOB010000052.1"/>
</dbReference>
<dbReference type="FunFam" id="3.30.70.20:FF:000035">
    <property type="entry name" value="Iron hydrogenase 1"/>
    <property type="match status" value="1"/>
</dbReference>
<dbReference type="NCBIfam" id="NF040763">
    <property type="entry name" value="FeFe_hydrog_A6"/>
    <property type="match status" value="1"/>
</dbReference>
<dbReference type="PANTHER" id="PTHR11615">
    <property type="entry name" value="NITRATE, FORMATE, IRON DEHYDROGENASE"/>
    <property type="match status" value="1"/>
</dbReference>
<dbReference type="InterPro" id="IPR050340">
    <property type="entry name" value="Cytosolic_Fe-S_CAF"/>
</dbReference>
<dbReference type="SMART" id="SM00929">
    <property type="entry name" value="NADH-G_4Fe-4S_3"/>
    <property type="match status" value="1"/>
</dbReference>
<dbReference type="InterPro" id="IPR004108">
    <property type="entry name" value="Fe_hydrogenase_lsu_C"/>
</dbReference>
<accession>A0A844G805</accession>
<evidence type="ECO:0000256" key="1">
    <source>
        <dbReference type="ARBA" id="ARBA00022485"/>
    </source>
</evidence>
<dbReference type="InterPro" id="IPR049830">
    <property type="entry name" value="HndD"/>
</dbReference>
<dbReference type="InterPro" id="IPR019574">
    <property type="entry name" value="NADH_UbQ_OxRdtase_Gsu_4Fe4S-bd"/>
</dbReference>
<feature type="domain" description="4Fe-4S His(Cys)3-ligated-type" evidence="8">
    <location>
        <begin position="84"/>
        <end position="123"/>
    </location>
</feature>
<dbReference type="Gene3D" id="4.10.260.20">
    <property type="entry name" value="Iron hydrogenase, small subunit"/>
    <property type="match status" value="1"/>
</dbReference>
<dbReference type="Pfam" id="PF13510">
    <property type="entry name" value="Fer2_4"/>
    <property type="match status" value="1"/>
</dbReference>
<dbReference type="SMART" id="SM00902">
    <property type="entry name" value="Fe_hyd_SSU"/>
    <property type="match status" value="1"/>
</dbReference>
<evidence type="ECO:0000259" key="6">
    <source>
        <dbReference type="PROSITE" id="PS51085"/>
    </source>
</evidence>
<evidence type="ECO:0000256" key="4">
    <source>
        <dbReference type="ARBA" id="ARBA00023004"/>
    </source>
</evidence>
<keyword evidence="4" id="KW-0408">Iron</keyword>
<gene>
    <name evidence="9" type="ORF">FYJ85_15415</name>
</gene>
<dbReference type="InterPro" id="IPR009016">
    <property type="entry name" value="Fe_hydrogenase"/>
</dbReference>
<feature type="domain" description="4Fe-4S ferredoxin-type" evidence="7">
    <location>
        <begin position="143"/>
        <end position="173"/>
    </location>
</feature>
<protein>
    <submittedName>
        <fullName evidence="9">2Fe-2S iron-sulfur cluster binding domain-containing protein</fullName>
    </submittedName>
</protein>
<dbReference type="InterPro" id="IPR017900">
    <property type="entry name" value="4Fe4S_Fe_S_CS"/>
</dbReference>
<dbReference type="PROSITE" id="PS51379">
    <property type="entry name" value="4FE4S_FER_2"/>
    <property type="match status" value="2"/>
</dbReference>
<feature type="domain" description="4Fe-4S ferredoxin-type" evidence="7">
    <location>
        <begin position="187"/>
        <end position="216"/>
    </location>
</feature>
<evidence type="ECO:0000259" key="7">
    <source>
        <dbReference type="PROSITE" id="PS51379"/>
    </source>
</evidence>
<dbReference type="SUPFAM" id="SSF54292">
    <property type="entry name" value="2Fe-2S ferredoxin-like"/>
    <property type="match status" value="1"/>
</dbReference>
<evidence type="ECO:0000256" key="2">
    <source>
        <dbReference type="ARBA" id="ARBA00022723"/>
    </source>
</evidence>
<dbReference type="InterPro" id="IPR036991">
    <property type="entry name" value="Fe_hydrogenase_ssu_sf"/>
</dbReference>